<evidence type="ECO:0000313" key="3">
    <source>
        <dbReference type="Proteomes" id="UP001152888"/>
    </source>
</evidence>
<dbReference type="EMBL" id="CAKOFQ010006741">
    <property type="protein sequence ID" value="CAH1967109.1"/>
    <property type="molecule type" value="Genomic_DNA"/>
</dbReference>
<organism evidence="2 3">
    <name type="scientific">Acanthoscelides obtectus</name>
    <name type="common">Bean weevil</name>
    <name type="synonym">Bruchus obtectus</name>
    <dbReference type="NCBI Taxonomy" id="200917"/>
    <lineage>
        <taxon>Eukaryota</taxon>
        <taxon>Metazoa</taxon>
        <taxon>Ecdysozoa</taxon>
        <taxon>Arthropoda</taxon>
        <taxon>Hexapoda</taxon>
        <taxon>Insecta</taxon>
        <taxon>Pterygota</taxon>
        <taxon>Neoptera</taxon>
        <taxon>Endopterygota</taxon>
        <taxon>Coleoptera</taxon>
        <taxon>Polyphaga</taxon>
        <taxon>Cucujiformia</taxon>
        <taxon>Chrysomeloidea</taxon>
        <taxon>Chrysomelidae</taxon>
        <taxon>Bruchinae</taxon>
        <taxon>Bruchini</taxon>
        <taxon>Acanthoscelides</taxon>
    </lineage>
</organism>
<dbReference type="OrthoDB" id="6703828at2759"/>
<keyword evidence="1" id="KW-0732">Signal</keyword>
<dbReference type="PANTHER" id="PTHR31649">
    <property type="entry name" value="AGAP009604-PA"/>
    <property type="match status" value="1"/>
</dbReference>
<comment type="caution">
    <text evidence="2">The sequence shown here is derived from an EMBL/GenBank/DDBJ whole genome shotgun (WGS) entry which is preliminary data.</text>
</comment>
<dbReference type="PANTHER" id="PTHR31649:SF10">
    <property type="entry name" value="IP19903P-RELATED"/>
    <property type="match status" value="1"/>
</dbReference>
<feature type="chain" id="PRO_5040474309" evidence="1">
    <location>
        <begin position="21"/>
        <end position="202"/>
    </location>
</feature>
<protein>
    <submittedName>
        <fullName evidence="2">Uncharacterized protein</fullName>
    </submittedName>
</protein>
<reference evidence="2" key="1">
    <citation type="submission" date="2022-03" db="EMBL/GenBank/DDBJ databases">
        <authorList>
            <person name="Sayadi A."/>
        </authorList>
    </citation>
    <scope>NUCLEOTIDE SEQUENCE</scope>
</reference>
<gene>
    <name evidence="2" type="ORF">ACAOBT_LOCUS7224</name>
</gene>
<sequence>MKFTLLIALAVTFLADPGLAFDKEGKSDLKWYLDCYWRQYLDGEIPSDAVQAGHDMLQRPTYIGQALVYTVAFNQTIYAEVPFNLNPFTETQFLGVGGPIAVQSHIKILCCASEKSVEWVRTTPERIFFDLANRKPVLGGQQLHLEEPIKHDLLIGRTLPSKEQIVGKILMNNADHVIFYYVNGSNTAMLRVSPYEVLVYKA</sequence>
<name>A0A9P0K4Q6_ACAOB</name>
<dbReference type="AlphaFoldDB" id="A0A9P0K4Q6"/>
<dbReference type="Proteomes" id="UP001152888">
    <property type="component" value="Unassembled WGS sequence"/>
</dbReference>
<keyword evidence="3" id="KW-1185">Reference proteome</keyword>
<evidence type="ECO:0000256" key="1">
    <source>
        <dbReference type="SAM" id="SignalP"/>
    </source>
</evidence>
<feature type="signal peptide" evidence="1">
    <location>
        <begin position="1"/>
        <end position="20"/>
    </location>
</feature>
<proteinExistence type="predicted"/>
<accession>A0A9P0K4Q6</accession>
<evidence type="ECO:0000313" key="2">
    <source>
        <dbReference type="EMBL" id="CAH1967109.1"/>
    </source>
</evidence>